<name>A0ABS6ZAA3_9ACTN</name>
<evidence type="ECO:0000256" key="2">
    <source>
        <dbReference type="ARBA" id="ARBA00022692"/>
    </source>
</evidence>
<keyword evidence="3 6" id="KW-1133">Transmembrane helix</keyword>
<evidence type="ECO:0000256" key="1">
    <source>
        <dbReference type="ARBA" id="ARBA00004127"/>
    </source>
</evidence>
<accession>A0ABS6ZAA3</accession>
<dbReference type="InterPro" id="IPR003807">
    <property type="entry name" value="DUF202"/>
</dbReference>
<evidence type="ECO:0000313" key="9">
    <source>
        <dbReference type="Proteomes" id="UP000812013"/>
    </source>
</evidence>
<comment type="caution">
    <text evidence="8">The sequence shown here is derived from an EMBL/GenBank/DDBJ whole genome shotgun (WGS) entry which is preliminary data.</text>
</comment>
<feature type="transmembrane region" description="Helical" evidence="6">
    <location>
        <begin position="116"/>
        <end position="135"/>
    </location>
</feature>
<dbReference type="EMBL" id="WTFF01000112">
    <property type="protein sequence ID" value="MBW5483590.1"/>
    <property type="molecule type" value="Genomic_DNA"/>
</dbReference>
<feature type="compositionally biased region" description="Gly residues" evidence="5">
    <location>
        <begin position="13"/>
        <end position="36"/>
    </location>
</feature>
<dbReference type="Pfam" id="PF02656">
    <property type="entry name" value="DUF202"/>
    <property type="match status" value="1"/>
</dbReference>
<feature type="region of interest" description="Disordered" evidence="5">
    <location>
        <begin position="1"/>
        <end position="47"/>
    </location>
</feature>
<keyword evidence="4 6" id="KW-0472">Membrane</keyword>
<gene>
    <name evidence="8" type="ORF">GPJ59_17280</name>
</gene>
<comment type="subcellular location">
    <subcellularLocation>
        <location evidence="1">Endomembrane system</location>
        <topology evidence="1">Multi-pass membrane protein</topology>
    </subcellularLocation>
</comment>
<evidence type="ECO:0000256" key="4">
    <source>
        <dbReference type="ARBA" id="ARBA00023136"/>
    </source>
</evidence>
<dbReference type="Proteomes" id="UP000812013">
    <property type="component" value="Unassembled WGS sequence"/>
</dbReference>
<evidence type="ECO:0000256" key="6">
    <source>
        <dbReference type="SAM" id="Phobius"/>
    </source>
</evidence>
<keyword evidence="9" id="KW-1185">Reference proteome</keyword>
<protein>
    <submittedName>
        <fullName evidence="8">DUF202 domain-containing protein</fullName>
    </submittedName>
</protein>
<evidence type="ECO:0000313" key="8">
    <source>
        <dbReference type="EMBL" id="MBW5483590.1"/>
    </source>
</evidence>
<evidence type="ECO:0000256" key="5">
    <source>
        <dbReference type="SAM" id="MobiDB-lite"/>
    </source>
</evidence>
<organism evidence="8 9">
    <name type="scientific">Streptomyces bambusae</name>
    <dbReference type="NCBI Taxonomy" id="1550616"/>
    <lineage>
        <taxon>Bacteria</taxon>
        <taxon>Bacillati</taxon>
        <taxon>Actinomycetota</taxon>
        <taxon>Actinomycetes</taxon>
        <taxon>Kitasatosporales</taxon>
        <taxon>Streptomycetaceae</taxon>
        <taxon>Streptomyces</taxon>
    </lineage>
</organism>
<feature type="domain" description="DUF202" evidence="7">
    <location>
        <begin position="40"/>
        <end position="104"/>
    </location>
</feature>
<sequence length="136" mass="13292">MSPREPATPDTGAGSGRNAGGGPGAGSGRGVGGAGGAARDPGLQPERTRLAWRRTTLTCAITAVLAVRGAVHGPGTATDVAGTAFIVLLWLAFLGLAHVRIRALAAARPAPLAPRAALGATVCVLALAGFAVAVIL</sequence>
<reference evidence="8 9" key="1">
    <citation type="submission" date="2019-12" db="EMBL/GenBank/DDBJ databases">
        <title>Genome sequence of Streptomyces bambusae.</title>
        <authorList>
            <person name="Bansal K."/>
            <person name="Choksket S."/>
            <person name="Korpole S."/>
            <person name="Patil P.B."/>
        </authorList>
    </citation>
    <scope>NUCLEOTIDE SEQUENCE [LARGE SCALE GENOMIC DNA]</scope>
    <source>
        <strain evidence="8 9">SK60</strain>
    </source>
</reference>
<proteinExistence type="predicted"/>
<evidence type="ECO:0000256" key="3">
    <source>
        <dbReference type="ARBA" id="ARBA00022989"/>
    </source>
</evidence>
<keyword evidence="2 6" id="KW-0812">Transmembrane</keyword>
<evidence type="ECO:0000259" key="7">
    <source>
        <dbReference type="Pfam" id="PF02656"/>
    </source>
</evidence>
<feature type="transmembrane region" description="Helical" evidence="6">
    <location>
        <begin position="77"/>
        <end position="96"/>
    </location>
</feature>